<keyword evidence="3" id="KW-1185">Reference proteome</keyword>
<proteinExistence type="predicted"/>
<dbReference type="EMBL" id="JBBEGL010000001">
    <property type="protein sequence ID" value="MEJ2885305.1"/>
    <property type="molecule type" value="Genomic_DNA"/>
</dbReference>
<sequence>MSSPHLSSTSYAVLGLLGVQPWSTYELTRQMDRSLGRMWPRAASKLYEEPKKLVAHGFAAAETETVGRRPRTVYSITDDGRAALARWLAEPGEGPVLEFEGLVKLGFAEHGTREDALRTVAAARAWAAERNVVNEEAARDYAAGAGPYQHRAAQGMIAGAFFTDLYAMVARWADWAEEQIETWPEDPGEATADPRALEEIARRANW</sequence>
<dbReference type="InterPro" id="IPR005149">
    <property type="entry name" value="Tscrpt_reg_PadR_N"/>
</dbReference>
<dbReference type="Pfam" id="PF03551">
    <property type="entry name" value="PadR"/>
    <property type="match status" value="1"/>
</dbReference>
<protein>
    <submittedName>
        <fullName evidence="2">PadR family transcriptional regulator</fullName>
    </submittedName>
</protein>
<dbReference type="PANTHER" id="PTHR43252:SF2">
    <property type="entry name" value="TRANSCRIPTION REGULATOR, PADR-LIKE FAMILY"/>
    <property type="match status" value="1"/>
</dbReference>
<dbReference type="InterPro" id="IPR036388">
    <property type="entry name" value="WH-like_DNA-bd_sf"/>
</dbReference>
<dbReference type="InterPro" id="IPR036390">
    <property type="entry name" value="WH_DNA-bd_sf"/>
</dbReference>
<gene>
    <name evidence="2" type="ORF">WCD41_02495</name>
</gene>
<accession>A0ABU8MYW3</accession>
<dbReference type="RefSeq" id="WP_337711796.1">
    <property type="nucleotide sequence ID" value="NZ_JBBEGL010000001.1"/>
</dbReference>
<dbReference type="SUPFAM" id="SSF46785">
    <property type="entry name" value="Winged helix' DNA-binding domain"/>
    <property type="match status" value="1"/>
</dbReference>
<organism evidence="2 3">
    <name type="scientific">Actinomycetospora aeridis</name>
    <dbReference type="NCBI Taxonomy" id="3129231"/>
    <lineage>
        <taxon>Bacteria</taxon>
        <taxon>Bacillati</taxon>
        <taxon>Actinomycetota</taxon>
        <taxon>Actinomycetes</taxon>
        <taxon>Pseudonocardiales</taxon>
        <taxon>Pseudonocardiaceae</taxon>
        <taxon>Actinomycetospora</taxon>
    </lineage>
</organism>
<evidence type="ECO:0000313" key="2">
    <source>
        <dbReference type="EMBL" id="MEJ2885305.1"/>
    </source>
</evidence>
<dbReference type="Proteomes" id="UP001370100">
    <property type="component" value="Unassembled WGS sequence"/>
</dbReference>
<comment type="caution">
    <text evidence="2">The sequence shown here is derived from an EMBL/GenBank/DDBJ whole genome shotgun (WGS) entry which is preliminary data.</text>
</comment>
<dbReference type="PANTHER" id="PTHR43252">
    <property type="entry name" value="TRANSCRIPTIONAL REGULATOR YQJI"/>
    <property type="match status" value="1"/>
</dbReference>
<name>A0ABU8MYW3_9PSEU</name>
<dbReference type="Gene3D" id="1.10.10.10">
    <property type="entry name" value="Winged helix-like DNA-binding domain superfamily/Winged helix DNA-binding domain"/>
    <property type="match status" value="1"/>
</dbReference>
<evidence type="ECO:0000259" key="1">
    <source>
        <dbReference type="Pfam" id="PF03551"/>
    </source>
</evidence>
<feature type="domain" description="Transcription regulator PadR N-terminal" evidence="1">
    <location>
        <begin position="13"/>
        <end position="85"/>
    </location>
</feature>
<reference evidence="2 3" key="1">
    <citation type="submission" date="2024-03" db="EMBL/GenBank/DDBJ databases">
        <title>Actinomycetospora sp. OC33-EN06, a novel actinomycete isolated from wild orchid (Aerides multiflora).</title>
        <authorList>
            <person name="Suriyachadkun C."/>
        </authorList>
    </citation>
    <scope>NUCLEOTIDE SEQUENCE [LARGE SCALE GENOMIC DNA]</scope>
    <source>
        <strain evidence="2 3">OC33-EN06</strain>
    </source>
</reference>
<evidence type="ECO:0000313" key="3">
    <source>
        <dbReference type="Proteomes" id="UP001370100"/>
    </source>
</evidence>